<protein>
    <recommendedName>
        <fullName evidence="3">Lysozyme inhibitor LprI N-terminal domain-containing protein</fullName>
    </recommendedName>
</protein>
<evidence type="ECO:0000313" key="2">
    <source>
        <dbReference type="Proteomes" id="UP000240638"/>
    </source>
</evidence>
<dbReference type="Proteomes" id="UP000240638">
    <property type="component" value="Unassembled WGS sequence"/>
</dbReference>
<dbReference type="EMBL" id="PYUC01000008">
    <property type="protein sequence ID" value="PTB19487.1"/>
    <property type="molecule type" value="Genomic_DNA"/>
</dbReference>
<proteinExistence type="predicted"/>
<organism evidence="1 2">
    <name type="scientific">Trinickia symbiotica</name>
    <dbReference type="NCBI Taxonomy" id="863227"/>
    <lineage>
        <taxon>Bacteria</taxon>
        <taxon>Pseudomonadati</taxon>
        <taxon>Pseudomonadota</taxon>
        <taxon>Betaproteobacteria</taxon>
        <taxon>Burkholderiales</taxon>
        <taxon>Burkholderiaceae</taxon>
        <taxon>Trinickia</taxon>
    </lineage>
</organism>
<comment type="caution">
    <text evidence="1">The sequence shown here is derived from an EMBL/GenBank/DDBJ whole genome shotgun (WGS) entry which is preliminary data.</text>
</comment>
<reference evidence="1 2" key="1">
    <citation type="submission" date="2018-03" db="EMBL/GenBank/DDBJ databases">
        <title>Whole genome analyses suggest that Burkholderia sensu lato contains two further novel genera in the rhizoxinica-symbiotica group Mycetohabitans gen. nov., and Trinickia gen. nov.: implications for the evolution of diazotrophy and nodulation in the Burkholderiaceae.</title>
        <authorList>
            <person name="Estrada De Los Santos P."/>
            <person name="Palmer M."/>
            <person name="Chavez-Ramirez B."/>
            <person name="Steenkamp E.T."/>
            <person name="Hirsch A.M."/>
            <person name="Manyaka P."/>
            <person name="Maluk M."/>
            <person name="Lafos M."/>
            <person name="Crook M."/>
            <person name="Gross E."/>
            <person name="Simon M.F."/>
            <person name="Bueno Dos Reis Junior F."/>
            <person name="Poole P.S."/>
            <person name="Venter S.N."/>
            <person name="James E.K."/>
        </authorList>
    </citation>
    <scope>NUCLEOTIDE SEQUENCE [LARGE SCALE GENOMIC DNA]</scope>
    <source>
        <strain evidence="1 2">JPY-366</strain>
    </source>
</reference>
<accession>A0A2T3XSN0</accession>
<dbReference type="AlphaFoldDB" id="A0A2T3XSN0"/>
<evidence type="ECO:0000313" key="1">
    <source>
        <dbReference type="EMBL" id="PTB19487.1"/>
    </source>
</evidence>
<evidence type="ECO:0008006" key="3">
    <source>
        <dbReference type="Google" id="ProtNLM"/>
    </source>
</evidence>
<name>A0A2T3XSN0_9BURK</name>
<sequence length="70" mass="7543">MGSCMADAACEHALRPESLRLLTRAQRAWRSYFDATAGLGSETDRVDLIGGRVATFKRLSDTVGAIERGG</sequence>
<gene>
    <name evidence="1" type="ORF">C9I57_17525</name>
</gene>